<gene>
    <name evidence="1" type="ORF">CTEN210_16650</name>
</gene>
<comment type="caution">
    <text evidence="1">The sequence shown here is derived from an EMBL/GenBank/DDBJ whole genome shotgun (WGS) entry which is preliminary data.</text>
</comment>
<dbReference type="Proteomes" id="UP001054902">
    <property type="component" value="Unassembled WGS sequence"/>
</dbReference>
<name>A0AAD3D981_9STRA</name>
<dbReference type="Gene3D" id="3.40.50.150">
    <property type="entry name" value="Vaccinia Virus protein VP39"/>
    <property type="match status" value="1"/>
</dbReference>
<dbReference type="EMBL" id="BLLK01000069">
    <property type="protein sequence ID" value="GFH60174.1"/>
    <property type="molecule type" value="Genomic_DNA"/>
</dbReference>
<dbReference type="SUPFAM" id="SSF53335">
    <property type="entry name" value="S-adenosyl-L-methionine-dependent methyltransferases"/>
    <property type="match status" value="1"/>
</dbReference>
<evidence type="ECO:0000313" key="2">
    <source>
        <dbReference type="Proteomes" id="UP001054902"/>
    </source>
</evidence>
<keyword evidence="2" id="KW-1185">Reference proteome</keyword>
<organism evidence="1 2">
    <name type="scientific">Chaetoceros tenuissimus</name>
    <dbReference type="NCBI Taxonomy" id="426638"/>
    <lineage>
        <taxon>Eukaryota</taxon>
        <taxon>Sar</taxon>
        <taxon>Stramenopiles</taxon>
        <taxon>Ochrophyta</taxon>
        <taxon>Bacillariophyta</taxon>
        <taxon>Coscinodiscophyceae</taxon>
        <taxon>Chaetocerotophycidae</taxon>
        <taxon>Chaetocerotales</taxon>
        <taxon>Chaetocerotaceae</taxon>
        <taxon>Chaetoceros</taxon>
    </lineage>
</organism>
<dbReference type="AlphaFoldDB" id="A0AAD3D981"/>
<evidence type="ECO:0008006" key="3">
    <source>
        <dbReference type="Google" id="ProtNLM"/>
    </source>
</evidence>
<reference evidence="1 2" key="1">
    <citation type="journal article" date="2021" name="Sci. Rep.">
        <title>The genome of the diatom Chaetoceros tenuissimus carries an ancient integrated fragment of an extant virus.</title>
        <authorList>
            <person name="Hongo Y."/>
            <person name="Kimura K."/>
            <person name="Takaki Y."/>
            <person name="Yoshida Y."/>
            <person name="Baba S."/>
            <person name="Kobayashi G."/>
            <person name="Nagasaki K."/>
            <person name="Hano T."/>
            <person name="Tomaru Y."/>
        </authorList>
    </citation>
    <scope>NUCLEOTIDE SEQUENCE [LARGE SCALE GENOMIC DNA]</scope>
    <source>
        <strain evidence="1 2">NIES-3715</strain>
    </source>
</reference>
<sequence>MKNSDVIDVTRNRPSTKGFKCSEKVEIVDGMPTVVFQCNLPSGKVLEFSCREPSCGALEQEEEAAVIPDEDYVVNPDFFNDDLTMAGVTGFKVWTGTRLLVETLVWPHENDCDRLVEIQKCIKNSSRIVELGAGVGVVGTYLAAVGSQVMITDLPTLVETVIEENIQRNHGESSSSSEEDDIPTWLTTGVKIGEGFVDATPLNWIIPLEDQLQKDQRTNLDFIVASDVVFLKQMLESLLNTAAALFESSKATQPTFILSFQRRDSKDGEESDSFTTVDGILQAVQERGWKLECLAFRHIMVEKERGEKIVKEPSEVFVFEINPW</sequence>
<dbReference type="PANTHER" id="PTHR14614">
    <property type="entry name" value="HEPATOCELLULAR CARCINOMA-ASSOCIATED ANTIGEN"/>
    <property type="match status" value="1"/>
</dbReference>
<accession>A0AAD3D981</accession>
<dbReference type="Pfam" id="PF10294">
    <property type="entry name" value="Methyltransf_16"/>
    <property type="match status" value="1"/>
</dbReference>
<evidence type="ECO:0000313" key="1">
    <source>
        <dbReference type="EMBL" id="GFH60174.1"/>
    </source>
</evidence>
<protein>
    <recommendedName>
        <fullName evidence="3">Calmodulin-lysine N-methyltransferase</fullName>
    </recommendedName>
</protein>
<proteinExistence type="predicted"/>
<dbReference type="PANTHER" id="PTHR14614:SF97">
    <property type="entry name" value="S-ADENOSYL-L-METHIONINE-DEPENDENT METHYLTRANSFERASES SUPERFAMILY PROTEIN"/>
    <property type="match status" value="1"/>
</dbReference>
<dbReference type="InterPro" id="IPR029063">
    <property type="entry name" value="SAM-dependent_MTases_sf"/>
</dbReference>
<dbReference type="InterPro" id="IPR019410">
    <property type="entry name" value="Methyltransf_16"/>
</dbReference>